<evidence type="ECO:0000313" key="2">
    <source>
        <dbReference type="Proteomes" id="UP001373714"/>
    </source>
</evidence>
<gene>
    <name evidence="1" type="ORF">TWF730_003657</name>
</gene>
<evidence type="ECO:0000313" key="1">
    <source>
        <dbReference type="EMBL" id="KAK6334443.1"/>
    </source>
</evidence>
<dbReference type="EMBL" id="JAVHNS010000015">
    <property type="protein sequence ID" value="KAK6334443.1"/>
    <property type="molecule type" value="Genomic_DNA"/>
</dbReference>
<sequence length="139" mass="14844">MLPLGPVSLYALGYMTWYSGSTGGAGASVAISAGYQVSTFLKLLSVRRAGCNGSFACRLLFAARSKLSLQSAVPLSDRSRFREYTTETSMIPGVSWGSFWGIHYPAHPLNLGSIHGSPLKANSASALVMEMRIEKLGHS</sequence>
<proteinExistence type="predicted"/>
<organism evidence="1 2">
    <name type="scientific">Orbilia blumenaviensis</name>
    <dbReference type="NCBI Taxonomy" id="1796055"/>
    <lineage>
        <taxon>Eukaryota</taxon>
        <taxon>Fungi</taxon>
        <taxon>Dikarya</taxon>
        <taxon>Ascomycota</taxon>
        <taxon>Pezizomycotina</taxon>
        <taxon>Orbiliomycetes</taxon>
        <taxon>Orbiliales</taxon>
        <taxon>Orbiliaceae</taxon>
        <taxon>Orbilia</taxon>
    </lineage>
</organism>
<dbReference type="AlphaFoldDB" id="A0AAV9U5G3"/>
<protein>
    <submittedName>
        <fullName evidence="1">Uncharacterized protein</fullName>
    </submittedName>
</protein>
<name>A0AAV9U5G3_9PEZI</name>
<comment type="caution">
    <text evidence="1">The sequence shown here is derived from an EMBL/GenBank/DDBJ whole genome shotgun (WGS) entry which is preliminary data.</text>
</comment>
<reference evidence="1 2" key="1">
    <citation type="submission" date="2019-10" db="EMBL/GenBank/DDBJ databases">
        <authorList>
            <person name="Palmer J.M."/>
        </authorList>
    </citation>
    <scope>NUCLEOTIDE SEQUENCE [LARGE SCALE GENOMIC DNA]</scope>
    <source>
        <strain evidence="1 2">TWF730</strain>
    </source>
</reference>
<dbReference type="Proteomes" id="UP001373714">
    <property type="component" value="Unassembled WGS sequence"/>
</dbReference>
<keyword evidence="2" id="KW-1185">Reference proteome</keyword>
<accession>A0AAV9U5G3</accession>